<sequence>MAAADGCVYRSTVANVITTEEPFRSPQMSYDGYTSISHAPKPPQYVRTVDRSFEVSQFSSTGLFGCCCFDAESPLLEKWGNRNPLAKWEIIIC</sequence>
<dbReference type="Gramene" id="GBG74183">
    <property type="protein sequence ID" value="GBG74183"/>
    <property type="gene ID" value="CBR_g17896"/>
</dbReference>
<gene>
    <name evidence="1" type="ORF">CBR_g17896</name>
</gene>
<evidence type="ECO:0000313" key="1">
    <source>
        <dbReference type="EMBL" id="GBG74183.1"/>
    </source>
</evidence>
<reference evidence="1 2" key="1">
    <citation type="journal article" date="2018" name="Cell">
        <title>The Chara Genome: Secondary Complexity and Implications for Plant Terrestrialization.</title>
        <authorList>
            <person name="Nishiyama T."/>
            <person name="Sakayama H."/>
            <person name="Vries J.D."/>
            <person name="Buschmann H."/>
            <person name="Saint-Marcoux D."/>
            <person name="Ullrich K.K."/>
            <person name="Haas F.B."/>
            <person name="Vanderstraeten L."/>
            <person name="Becker D."/>
            <person name="Lang D."/>
            <person name="Vosolsobe S."/>
            <person name="Rombauts S."/>
            <person name="Wilhelmsson P.K.I."/>
            <person name="Janitza P."/>
            <person name="Kern R."/>
            <person name="Heyl A."/>
            <person name="Rumpler F."/>
            <person name="Villalobos L.I.A.C."/>
            <person name="Clay J.M."/>
            <person name="Skokan R."/>
            <person name="Toyoda A."/>
            <person name="Suzuki Y."/>
            <person name="Kagoshima H."/>
            <person name="Schijlen E."/>
            <person name="Tajeshwar N."/>
            <person name="Catarino B."/>
            <person name="Hetherington A.J."/>
            <person name="Saltykova A."/>
            <person name="Bonnot C."/>
            <person name="Breuninger H."/>
            <person name="Symeonidi A."/>
            <person name="Radhakrishnan G.V."/>
            <person name="Van Nieuwerburgh F."/>
            <person name="Deforce D."/>
            <person name="Chang C."/>
            <person name="Karol K.G."/>
            <person name="Hedrich R."/>
            <person name="Ulvskov P."/>
            <person name="Glockner G."/>
            <person name="Delwiche C.F."/>
            <person name="Petrasek J."/>
            <person name="Van de Peer Y."/>
            <person name="Friml J."/>
            <person name="Beilby M."/>
            <person name="Dolan L."/>
            <person name="Kohara Y."/>
            <person name="Sugano S."/>
            <person name="Fujiyama A."/>
            <person name="Delaux P.-M."/>
            <person name="Quint M."/>
            <person name="TheiBen G."/>
            <person name="Hagemann M."/>
            <person name="Harholt J."/>
            <person name="Dunand C."/>
            <person name="Zachgo S."/>
            <person name="Langdale J."/>
            <person name="Maumus F."/>
            <person name="Straeten D.V.D."/>
            <person name="Gould S.B."/>
            <person name="Rensing S.A."/>
        </authorList>
    </citation>
    <scope>NUCLEOTIDE SEQUENCE [LARGE SCALE GENOMIC DNA]</scope>
    <source>
        <strain evidence="1 2">S276</strain>
    </source>
</reference>
<comment type="caution">
    <text evidence="1">The sequence shown here is derived from an EMBL/GenBank/DDBJ whole genome shotgun (WGS) entry which is preliminary data.</text>
</comment>
<dbReference type="EMBL" id="BFEA01000198">
    <property type="protein sequence ID" value="GBG74183.1"/>
    <property type="molecule type" value="Genomic_DNA"/>
</dbReference>
<dbReference type="Proteomes" id="UP000265515">
    <property type="component" value="Unassembled WGS sequence"/>
</dbReference>
<dbReference type="AlphaFoldDB" id="A0A388KW57"/>
<keyword evidence="2" id="KW-1185">Reference proteome</keyword>
<evidence type="ECO:0000313" key="2">
    <source>
        <dbReference type="Proteomes" id="UP000265515"/>
    </source>
</evidence>
<protein>
    <submittedName>
        <fullName evidence="1">Uncharacterized protein</fullName>
    </submittedName>
</protein>
<name>A0A388KW57_CHABU</name>
<proteinExistence type="predicted"/>
<accession>A0A388KW57</accession>
<organism evidence="1 2">
    <name type="scientific">Chara braunii</name>
    <name type="common">Braun's stonewort</name>
    <dbReference type="NCBI Taxonomy" id="69332"/>
    <lineage>
        <taxon>Eukaryota</taxon>
        <taxon>Viridiplantae</taxon>
        <taxon>Streptophyta</taxon>
        <taxon>Charophyceae</taxon>
        <taxon>Charales</taxon>
        <taxon>Characeae</taxon>
        <taxon>Chara</taxon>
    </lineage>
</organism>